<dbReference type="GeneID" id="25915156"/>
<feature type="non-terminal residue" evidence="1">
    <location>
        <position position="54"/>
    </location>
</feature>
<gene>
    <name evidence="1" type="ORF">SARC_14652</name>
</gene>
<accession>A0A0L0F7X3</accession>
<organism evidence="1 2">
    <name type="scientific">Sphaeroforma arctica JP610</name>
    <dbReference type="NCBI Taxonomy" id="667725"/>
    <lineage>
        <taxon>Eukaryota</taxon>
        <taxon>Ichthyosporea</taxon>
        <taxon>Ichthyophonida</taxon>
        <taxon>Sphaeroforma</taxon>
    </lineage>
</organism>
<dbReference type="EMBL" id="KQ246503">
    <property type="protein sequence ID" value="KNC72789.1"/>
    <property type="molecule type" value="Genomic_DNA"/>
</dbReference>
<dbReference type="RefSeq" id="XP_014146691.1">
    <property type="nucleotide sequence ID" value="XM_014291216.1"/>
</dbReference>
<name>A0A0L0F7X3_9EUKA</name>
<evidence type="ECO:0000313" key="1">
    <source>
        <dbReference type="EMBL" id="KNC72789.1"/>
    </source>
</evidence>
<evidence type="ECO:0000313" key="2">
    <source>
        <dbReference type="Proteomes" id="UP000054560"/>
    </source>
</evidence>
<proteinExistence type="predicted"/>
<sequence>SDTDALSTIDVNGYVDTYDGVYPRVQSDPETYTYTGNKCDSTLLSTTKLARVAQ</sequence>
<dbReference type="Proteomes" id="UP000054560">
    <property type="component" value="Unassembled WGS sequence"/>
</dbReference>
<dbReference type="AlphaFoldDB" id="A0A0L0F7X3"/>
<feature type="non-terminal residue" evidence="1">
    <location>
        <position position="1"/>
    </location>
</feature>
<protein>
    <submittedName>
        <fullName evidence="1">Uncharacterized protein</fullName>
    </submittedName>
</protein>
<reference evidence="1 2" key="1">
    <citation type="submission" date="2011-02" db="EMBL/GenBank/DDBJ databases">
        <title>The Genome Sequence of Sphaeroforma arctica JP610.</title>
        <authorList>
            <consortium name="The Broad Institute Genome Sequencing Platform"/>
            <person name="Russ C."/>
            <person name="Cuomo C."/>
            <person name="Young S.K."/>
            <person name="Zeng Q."/>
            <person name="Gargeya S."/>
            <person name="Alvarado L."/>
            <person name="Berlin A."/>
            <person name="Chapman S.B."/>
            <person name="Chen Z."/>
            <person name="Freedman E."/>
            <person name="Gellesch M."/>
            <person name="Goldberg J."/>
            <person name="Griggs A."/>
            <person name="Gujja S."/>
            <person name="Heilman E."/>
            <person name="Heiman D."/>
            <person name="Howarth C."/>
            <person name="Mehta T."/>
            <person name="Neiman D."/>
            <person name="Pearson M."/>
            <person name="Roberts A."/>
            <person name="Saif S."/>
            <person name="Shea T."/>
            <person name="Shenoy N."/>
            <person name="Sisk P."/>
            <person name="Stolte C."/>
            <person name="Sykes S."/>
            <person name="White J."/>
            <person name="Yandava C."/>
            <person name="Burger G."/>
            <person name="Gray M.W."/>
            <person name="Holland P.W.H."/>
            <person name="King N."/>
            <person name="Lang F.B.F."/>
            <person name="Roger A.J."/>
            <person name="Ruiz-Trillo I."/>
            <person name="Haas B."/>
            <person name="Nusbaum C."/>
            <person name="Birren B."/>
        </authorList>
    </citation>
    <scope>NUCLEOTIDE SEQUENCE [LARGE SCALE GENOMIC DNA]</scope>
    <source>
        <strain evidence="1 2">JP610</strain>
    </source>
</reference>
<keyword evidence="2" id="KW-1185">Reference proteome</keyword>